<gene>
    <name evidence="1" type="ORF">LPBF_12185</name>
</gene>
<name>A0A1B9DKI7_9FLAO</name>
<dbReference type="AlphaFoldDB" id="A0A1B9DKI7"/>
<protein>
    <submittedName>
        <fullName evidence="1">Uncharacterized protein</fullName>
    </submittedName>
</protein>
<dbReference type="OrthoDB" id="1360626at2"/>
<dbReference type="RefSeq" id="WP_066336954.1">
    <property type="nucleotide sequence ID" value="NZ_CP017688.1"/>
</dbReference>
<keyword evidence="2" id="KW-1185">Reference proteome</keyword>
<accession>A0A1B9DKI7</accession>
<dbReference type="EMBL" id="LVEP01000064">
    <property type="protein sequence ID" value="OCB70197.1"/>
    <property type="molecule type" value="Genomic_DNA"/>
</dbReference>
<dbReference type="STRING" id="1763534.GCA_001831475_01507"/>
<evidence type="ECO:0000313" key="2">
    <source>
        <dbReference type="Proteomes" id="UP000093510"/>
    </source>
</evidence>
<sequence>MENYILILTAPKLNIPESNIIEFILDLIKSNLVKIEHFGYELDNPADYENDDMIATRLGTSYFTFQFELNKLDYDDYTEEETLQLIVDQLQTKQIGNIIIDDKDVDVYIKYDNR</sequence>
<organism evidence="1 2">
    <name type="scientific">Flavobacterium crassostreae</name>
    <dbReference type="NCBI Taxonomy" id="1763534"/>
    <lineage>
        <taxon>Bacteria</taxon>
        <taxon>Pseudomonadati</taxon>
        <taxon>Bacteroidota</taxon>
        <taxon>Flavobacteriia</taxon>
        <taxon>Flavobacteriales</taxon>
        <taxon>Flavobacteriaceae</taxon>
        <taxon>Flavobacterium</taxon>
    </lineage>
</organism>
<proteinExistence type="predicted"/>
<comment type="caution">
    <text evidence="1">The sequence shown here is derived from an EMBL/GenBank/DDBJ whole genome shotgun (WGS) entry which is preliminary data.</text>
</comment>
<reference evidence="1 2" key="1">
    <citation type="submission" date="2016-03" db="EMBL/GenBank/DDBJ databases">
        <authorList>
            <person name="Ploux O."/>
        </authorList>
    </citation>
    <scope>NUCLEOTIDE SEQUENCE [LARGE SCALE GENOMIC DNA]</scope>
    <source>
        <strain evidence="1 2">LPB0076</strain>
    </source>
</reference>
<evidence type="ECO:0000313" key="1">
    <source>
        <dbReference type="EMBL" id="OCB70197.1"/>
    </source>
</evidence>
<dbReference type="Proteomes" id="UP000093510">
    <property type="component" value="Unassembled WGS sequence"/>
</dbReference>